<evidence type="ECO:0000256" key="1">
    <source>
        <dbReference type="ARBA" id="ARBA00007867"/>
    </source>
</evidence>
<dbReference type="Gene3D" id="3.40.50.150">
    <property type="entry name" value="Vaccinia Virus protein VP39"/>
    <property type="match status" value="1"/>
</dbReference>
<evidence type="ECO:0000313" key="10">
    <source>
        <dbReference type="Proteomes" id="UP000241769"/>
    </source>
</evidence>
<comment type="similarity">
    <text evidence="1">Belongs to the spermidine/spermine synthase family.</text>
</comment>
<dbReference type="NCBIfam" id="NF002010">
    <property type="entry name" value="PRK00811.1"/>
    <property type="match status" value="1"/>
</dbReference>
<dbReference type="GO" id="GO:0010487">
    <property type="term" value="F:thermospermine synthase activity"/>
    <property type="evidence" value="ECO:0007669"/>
    <property type="project" value="UniProtKB-EC"/>
</dbReference>
<sequence>MEGPVFIENISNSFSVSSGITQVYHTRRSKFQTIHVVETIPWGRCLLLDGHLQSSERDEFVYHENLVHPILLSHPNPKTVFIGGGGEGSTLREILKHKSVERVVMVDIDEECVDVSKKFLTHHHNGAYEDPRVHVIIDDAKAWLENSEEKFDIIIQDLCDPVDDTPSQLLYTQKYYQTCKARLNPGGALITQDGPAGVTSHNMVFTAIHHTLSTVFPKVQSWKTAIPSYVDEWGFSIASTDDKYDVANMSSSQIDQLISERIGNPDTLKWYDGEIHSGMFKLPKVIRKALQEENRVITEDNLLFIP</sequence>
<dbReference type="Proteomes" id="UP000241769">
    <property type="component" value="Unassembled WGS sequence"/>
</dbReference>
<dbReference type="InterPro" id="IPR001045">
    <property type="entry name" value="Spermi_synthase"/>
</dbReference>
<dbReference type="STRING" id="1890364.A0A2P6NX36"/>
<evidence type="ECO:0000259" key="7">
    <source>
        <dbReference type="PROSITE" id="PS51006"/>
    </source>
</evidence>
<evidence type="ECO:0000256" key="5">
    <source>
        <dbReference type="ARBA" id="ARBA00049721"/>
    </source>
</evidence>
<evidence type="ECO:0000313" key="8">
    <source>
        <dbReference type="EMBL" id="PRP88509.1"/>
    </source>
</evidence>
<feature type="domain" description="PABS" evidence="7">
    <location>
        <begin position="2"/>
        <end position="240"/>
    </location>
</feature>
<dbReference type="Gene3D" id="2.30.140.10">
    <property type="entry name" value="Spermidine synthase, tetramerisation domain"/>
    <property type="match status" value="1"/>
</dbReference>
<dbReference type="OrthoDB" id="38125at2759"/>
<dbReference type="InterPro" id="IPR035246">
    <property type="entry name" value="Spermidine_synt_N"/>
</dbReference>
<dbReference type="PROSITE" id="PS51006">
    <property type="entry name" value="PABS_2"/>
    <property type="match status" value="1"/>
</dbReference>
<dbReference type="InterPro" id="IPR037163">
    <property type="entry name" value="Spermidine_synt_N_sf"/>
</dbReference>
<comment type="catalytic activity">
    <reaction evidence="4">
        <text>S-adenosyl 3-(methylsulfanyl)propylamine + spermidine = thermospermine + S-methyl-5'-thioadenosine + H(+)</text>
        <dbReference type="Rhea" id="RHEA:30515"/>
        <dbReference type="ChEBI" id="CHEBI:15378"/>
        <dbReference type="ChEBI" id="CHEBI:17509"/>
        <dbReference type="ChEBI" id="CHEBI:57443"/>
        <dbReference type="ChEBI" id="CHEBI:57834"/>
        <dbReference type="ChEBI" id="CHEBI:59903"/>
        <dbReference type="EC" id="2.5.1.79"/>
    </reaction>
</comment>
<dbReference type="PANTHER" id="PTHR43317:SF1">
    <property type="entry name" value="THERMOSPERMINE SYNTHASE ACAULIS5"/>
    <property type="match status" value="1"/>
</dbReference>
<name>A0A2P6NX36_9EUKA</name>
<keyword evidence="2 6" id="KW-0808">Transferase</keyword>
<dbReference type="GO" id="GO:0006596">
    <property type="term" value="P:polyamine biosynthetic process"/>
    <property type="evidence" value="ECO:0007669"/>
    <property type="project" value="UniProtKB-UniRule"/>
</dbReference>
<dbReference type="FunFam" id="3.40.50.150:FF:000088">
    <property type="entry name" value="Polyamine aminopropyltransferase"/>
    <property type="match status" value="1"/>
</dbReference>
<dbReference type="CDD" id="cd02440">
    <property type="entry name" value="AdoMet_MTases"/>
    <property type="match status" value="1"/>
</dbReference>
<dbReference type="HAMAP" id="MF_00198">
    <property type="entry name" value="Spermidine_synth"/>
    <property type="match status" value="1"/>
</dbReference>
<dbReference type="Pfam" id="PF17284">
    <property type="entry name" value="Spermine_synt_N"/>
    <property type="match status" value="1"/>
</dbReference>
<gene>
    <name evidence="8" type="ORF">PROFUN_03226</name>
    <name evidence="9" type="ORF">PROFUN_03239</name>
</gene>
<proteinExistence type="inferred from homology"/>
<evidence type="ECO:0000256" key="6">
    <source>
        <dbReference type="PROSITE-ProRule" id="PRU00354"/>
    </source>
</evidence>
<dbReference type="InterPro" id="IPR029063">
    <property type="entry name" value="SAM-dependent_MTases_sf"/>
</dbReference>
<keyword evidence="10" id="KW-1185">Reference proteome</keyword>
<protein>
    <recommendedName>
        <fullName evidence="5">thermospermine synthase</fullName>
        <ecNumber evidence="5">2.5.1.79</ecNumber>
    </recommendedName>
</protein>
<reference evidence="8 10" key="1">
    <citation type="journal article" date="2018" name="Genome Biol. Evol.">
        <title>Multiple Roots of Fruiting Body Formation in Amoebozoa.</title>
        <authorList>
            <person name="Hillmann F."/>
            <person name="Forbes G."/>
            <person name="Novohradska S."/>
            <person name="Ferling I."/>
            <person name="Riege K."/>
            <person name="Groth M."/>
            <person name="Westermann M."/>
            <person name="Marz M."/>
            <person name="Spaller T."/>
            <person name="Winckler T."/>
            <person name="Schaap P."/>
            <person name="Glockner G."/>
        </authorList>
    </citation>
    <scope>NUCLEOTIDE SEQUENCE [LARGE SCALE GENOMIC DNA]</scope>
    <source>
        <strain evidence="8 10">Jena</strain>
    </source>
</reference>
<dbReference type="SUPFAM" id="SSF53335">
    <property type="entry name" value="S-adenosyl-L-methionine-dependent methyltransferases"/>
    <property type="match status" value="1"/>
</dbReference>
<keyword evidence="3 6" id="KW-0620">Polyamine biosynthesis</keyword>
<dbReference type="PANTHER" id="PTHR43317">
    <property type="entry name" value="THERMOSPERMINE SYNTHASE ACAULIS5"/>
    <property type="match status" value="1"/>
</dbReference>
<dbReference type="AlphaFoldDB" id="A0A2P6NX36"/>
<evidence type="ECO:0000256" key="4">
    <source>
        <dbReference type="ARBA" id="ARBA00048874"/>
    </source>
</evidence>
<dbReference type="EMBL" id="MDYQ01000010">
    <property type="protein sequence ID" value="PRP88522.1"/>
    <property type="molecule type" value="Genomic_DNA"/>
</dbReference>
<accession>A0A2P6NX36</accession>
<dbReference type="EC" id="2.5.1.79" evidence="5"/>
<dbReference type="Pfam" id="PF01564">
    <property type="entry name" value="Spermine_synth"/>
    <property type="match status" value="1"/>
</dbReference>
<dbReference type="EMBL" id="MDYQ01000010">
    <property type="protein sequence ID" value="PRP88509.1"/>
    <property type="molecule type" value="Genomic_DNA"/>
</dbReference>
<feature type="active site" description="Proton acceptor" evidence="6">
    <location>
        <position position="157"/>
    </location>
</feature>
<comment type="caution">
    <text evidence="8">The sequence shown here is derived from an EMBL/GenBank/DDBJ whole genome shotgun (WGS) entry which is preliminary data.</text>
</comment>
<organism evidence="8 10">
    <name type="scientific">Planoprotostelium fungivorum</name>
    <dbReference type="NCBI Taxonomy" id="1890364"/>
    <lineage>
        <taxon>Eukaryota</taxon>
        <taxon>Amoebozoa</taxon>
        <taxon>Evosea</taxon>
        <taxon>Variosea</taxon>
        <taxon>Cavosteliida</taxon>
        <taxon>Cavosteliaceae</taxon>
        <taxon>Planoprotostelium</taxon>
    </lineage>
</organism>
<dbReference type="NCBIfam" id="NF037959">
    <property type="entry name" value="MFS_SpdSyn"/>
    <property type="match status" value="1"/>
</dbReference>
<evidence type="ECO:0000256" key="2">
    <source>
        <dbReference type="ARBA" id="ARBA00022679"/>
    </source>
</evidence>
<dbReference type="InParanoid" id="A0A2P6NX36"/>
<evidence type="ECO:0000256" key="3">
    <source>
        <dbReference type="ARBA" id="ARBA00023115"/>
    </source>
</evidence>
<dbReference type="InterPro" id="IPR030374">
    <property type="entry name" value="PABS"/>
</dbReference>
<evidence type="ECO:0000313" key="9">
    <source>
        <dbReference type="EMBL" id="PRP88522.1"/>
    </source>
</evidence>